<name>A0A2K2HAW2_9BACT</name>
<evidence type="ECO:0008006" key="3">
    <source>
        <dbReference type="Google" id="ProtNLM"/>
    </source>
</evidence>
<evidence type="ECO:0000313" key="1">
    <source>
        <dbReference type="EMBL" id="PNU20458.1"/>
    </source>
</evidence>
<dbReference type="EMBL" id="PPFX01000012">
    <property type="protein sequence ID" value="PNU20458.1"/>
    <property type="molecule type" value="Genomic_DNA"/>
</dbReference>
<dbReference type="Pfam" id="PF11225">
    <property type="entry name" value="DUF3024"/>
    <property type="match status" value="1"/>
</dbReference>
<dbReference type="Proteomes" id="UP000236340">
    <property type="component" value="Unassembled WGS sequence"/>
</dbReference>
<protein>
    <recommendedName>
        <fullName evidence="3">DUF3024 domain-containing protein</fullName>
    </recommendedName>
</protein>
<evidence type="ECO:0000313" key="2">
    <source>
        <dbReference type="Proteomes" id="UP000236340"/>
    </source>
</evidence>
<sequence>MTGMDLMHRSAEKLLDNYCRRRVARLGLEKPLVRLVWERLNDGYQLVEQSFDGRRLRQDAIARFIYQPELCQWTLHQQTQDHWQFCTNVSPNLNLQKLLDFVDADPFGQFWR</sequence>
<proteinExistence type="predicted"/>
<dbReference type="AlphaFoldDB" id="A0A2K2HAW2"/>
<accession>A0A2K2HAW2</accession>
<organism evidence="1 2">
    <name type="scientific">Geothermobacter hydrogeniphilus</name>
    <dbReference type="NCBI Taxonomy" id="1969733"/>
    <lineage>
        <taxon>Bacteria</taxon>
        <taxon>Pseudomonadati</taxon>
        <taxon>Thermodesulfobacteriota</taxon>
        <taxon>Desulfuromonadia</taxon>
        <taxon>Desulfuromonadales</taxon>
        <taxon>Geothermobacteraceae</taxon>
        <taxon>Geothermobacter</taxon>
    </lineage>
</organism>
<reference evidence="1 2" key="1">
    <citation type="journal article" date="2018" name="Genome Announc.">
        <title>Genome Sequence of Geothermobacter sp. HR-1 Iron Reducer from the Loihi Seamount.</title>
        <authorList>
            <person name="Smith H."/>
            <person name="Abuyen K."/>
            <person name="Tremblay J."/>
            <person name="Savalia P."/>
            <person name="Perez-Rodriguez I."/>
            <person name="Emerson D."/>
            <person name="Tully B."/>
            <person name="Amend J."/>
        </authorList>
    </citation>
    <scope>NUCLEOTIDE SEQUENCE [LARGE SCALE GENOMIC DNA]</scope>
    <source>
        <strain evidence="1 2">HR-1</strain>
    </source>
</reference>
<gene>
    <name evidence="1" type="ORF">C2E25_06985</name>
</gene>
<dbReference type="InterPro" id="IPR021388">
    <property type="entry name" value="DUF3024"/>
</dbReference>
<comment type="caution">
    <text evidence="1">The sequence shown here is derived from an EMBL/GenBank/DDBJ whole genome shotgun (WGS) entry which is preliminary data.</text>
</comment>